<proteinExistence type="predicted"/>
<dbReference type="CDD" id="cd13121">
    <property type="entry name" value="BF2867_like_C"/>
    <property type="match status" value="1"/>
</dbReference>
<protein>
    <submittedName>
        <fullName evidence="2">Fimbrillin family protein</fullName>
    </submittedName>
</protein>
<evidence type="ECO:0000313" key="2">
    <source>
        <dbReference type="EMBL" id="RGS87463.1"/>
    </source>
</evidence>
<dbReference type="CDD" id="cd13120">
    <property type="entry name" value="BF2867_like_N"/>
    <property type="match status" value="1"/>
</dbReference>
<name>A0A395W5L7_BACOV</name>
<dbReference type="PROSITE" id="PS51257">
    <property type="entry name" value="PROKAR_LIPOPROTEIN"/>
    <property type="match status" value="1"/>
</dbReference>
<dbReference type="Gene3D" id="2.60.40.2620">
    <property type="entry name" value="Fimbrillin-like"/>
    <property type="match status" value="1"/>
</dbReference>
<feature type="chain" id="PRO_5018232173" evidence="1">
    <location>
        <begin position="21"/>
        <end position="321"/>
    </location>
</feature>
<sequence length="321" mass="34299">MKKILLAVTAALAITGCSQNEEFEAPSQKAEINFNTAVTRATELDTDGLENSGFQVYAYNTKAEEMSATVTLSTPWINGSATCSDSKWTVSGGPYYWPLAENLQFFAYSPKDGVTYTAPNGTTDKGYPKFTYTVGNTAALQKDLVIASVANAQKKKNEAATDVSLTFKHALTQVNIEVTKEAGYTYTISKVELTGIKGSGTFTYTGVNAGTWTAGTETSVSYAYELGAFSDDKTTVKAGNALMLIPQALTDAKISIEYTVEKDGSKIAENSKEVSLTSTAAWAFGKKILYKLTLPIGAQEVGITATVTSWDAEDPVTPTVD</sequence>
<dbReference type="Pfam" id="PF13149">
    <property type="entry name" value="Mfa_like_1"/>
    <property type="match status" value="1"/>
</dbReference>
<organism evidence="2 3">
    <name type="scientific">Bacteroides ovatus</name>
    <dbReference type="NCBI Taxonomy" id="28116"/>
    <lineage>
        <taxon>Bacteria</taxon>
        <taxon>Pseudomonadati</taxon>
        <taxon>Bacteroidota</taxon>
        <taxon>Bacteroidia</taxon>
        <taxon>Bacteroidales</taxon>
        <taxon>Bacteroidaceae</taxon>
        <taxon>Bacteroides</taxon>
    </lineage>
</organism>
<accession>A0A395W5L7</accession>
<dbReference type="InterPro" id="IPR042278">
    <property type="entry name" value="Mfa-like_1_N"/>
</dbReference>
<evidence type="ECO:0000256" key="1">
    <source>
        <dbReference type="SAM" id="SignalP"/>
    </source>
</evidence>
<dbReference type="InterPro" id="IPR025049">
    <property type="entry name" value="Mfa-like_1"/>
</dbReference>
<gene>
    <name evidence="2" type="ORF">DWX70_03130</name>
</gene>
<dbReference type="AlphaFoldDB" id="A0A395W5L7"/>
<dbReference type="RefSeq" id="WP_115483926.1">
    <property type="nucleotide sequence ID" value="NZ_CACRTD010000025.1"/>
</dbReference>
<dbReference type="Proteomes" id="UP000266492">
    <property type="component" value="Unassembled WGS sequence"/>
</dbReference>
<feature type="signal peptide" evidence="1">
    <location>
        <begin position="1"/>
        <end position="20"/>
    </location>
</feature>
<comment type="caution">
    <text evidence="2">The sequence shown here is derived from an EMBL/GenBank/DDBJ whole genome shotgun (WGS) entry which is preliminary data.</text>
</comment>
<evidence type="ECO:0000313" key="3">
    <source>
        <dbReference type="Proteomes" id="UP000266492"/>
    </source>
</evidence>
<keyword evidence="1" id="KW-0732">Signal</keyword>
<dbReference type="EMBL" id="QRVZ01000002">
    <property type="protein sequence ID" value="RGS87463.1"/>
    <property type="molecule type" value="Genomic_DNA"/>
</dbReference>
<reference evidence="2 3" key="1">
    <citation type="submission" date="2018-08" db="EMBL/GenBank/DDBJ databases">
        <title>A genome reference for cultivated species of the human gut microbiota.</title>
        <authorList>
            <person name="Zou Y."/>
            <person name="Xue W."/>
            <person name="Luo G."/>
        </authorList>
    </citation>
    <scope>NUCLEOTIDE SEQUENCE [LARGE SCALE GENOMIC DNA]</scope>
    <source>
        <strain evidence="2 3">AF20-9LB</strain>
    </source>
</reference>